<dbReference type="InterPro" id="IPR000408">
    <property type="entry name" value="Reg_chr_condens"/>
</dbReference>
<dbReference type="GO" id="GO:0006511">
    <property type="term" value="P:ubiquitin-dependent protein catabolic process"/>
    <property type="evidence" value="ECO:0007669"/>
    <property type="project" value="TreeGrafter"/>
</dbReference>
<keyword evidence="3 4" id="KW-0833">Ubl conjugation pathway</keyword>
<reference evidence="7" key="1">
    <citation type="journal article" date="2014" name="Nat. Commun.">
        <title>The rainbow trout genome provides novel insights into evolution after whole-genome duplication in vertebrates.</title>
        <authorList>
            <person name="Berthelot C."/>
            <person name="Brunet F."/>
            <person name="Chalopin D."/>
            <person name="Juanchich A."/>
            <person name="Bernard M."/>
            <person name="Noel B."/>
            <person name="Bento P."/>
            <person name="Da Silva C."/>
            <person name="Labadie K."/>
            <person name="Alberti A."/>
            <person name="Aury J.M."/>
            <person name="Louis A."/>
            <person name="Dehais P."/>
            <person name="Bardou P."/>
            <person name="Montfort J."/>
            <person name="Klopp C."/>
            <person name="Cabau C."/>
            <person name="Gaspin C."/>
            <person name="Thorgaard G.H."/>
            <person name="Boussaha M."/>
            <person name="Quillet E."/>
            <person name="Guyomard R."/>
            <person name="Galiana D."/>
            <person name="Bobe J."/>
            <person name="Volff J.N."/>
            <person name="Genet C."/>
            <person name="Wincker P."/>
            <person name="Jaillon O."/>
            <person name="Roest Crollius H."/>
            <person name="Guiguen Y."/>
        </authorList>
    </citation>
    <scope>NUCLEOTIDE SEQUENCE [LARGE SCALE GENOMIC DNA]</scope>
</reference>
<dbReference type="PaxDb" id="8022-A0A060Y6V7"/>
<dbReference type="AlphaFoldDB" id="A0A060Y6V7"/>
<feature type="repeat" description="RCC1" evidence="5">
    <location>
        <begin position="140"/>
        <end position="192"/>
    </location>
</feature>
<evidence type="ECO:0000256" key="1">
    <source>
        <dbReference type="ARBA" id="ARBA00022679"/>
    </source>
</evidence>
<evidence type="ECO:0000313" key="7">
    <source>
        <dbReference type="EMBL" id="CDQ87217.1"/>
    </source>
</evidence>
<dbReference type="PROSITE" id="PS00626">
    <property type="entry name" value="RCC1_2"/>
    <property type="match status" value="3"/>
</dbReference>
<dbReference type="PRINTS" id="PR00633">
    <property type="entry name" value="RCCNDNSATION"/>
</dbReference>
<evidence type="ECO:0000259" key="6">
    <source>
        <dbReference type="PROSITE" id="PS50237"/>
    </source>
</evidence>
<evidence type="ECO:0000256" key="4">
    <source>
        <dbReference type="PROSITE-ProRule" id="PRU00104"/>
    </source>
</evidence>
<feature type="repeat" description="RCC1" evidence="5">
    <location>
        <begin position="193"/>
        <end position="244"/>
    </location>
</feature>
<dbReference type="Gene3D" id="2.130.10.30">
    <property type="entry name" value="Regulator of chromosome condensation 1/beta-lactamase-inhibitor protein II"/>
    <property type="match status" value="1"/>
</dbReference>
<dbReference type="InterPro" id="IPR009091">
    <property type="entry name" value="RCC1/BLIP-II"/>
</dbReference>
<dbReference type="CDD" id="cd00078">
    <property type="entry name" value="HECTc"/>
    <property type="match status" value="1"/>
</dbReference>
<dbReference type="STRING" id="8022.A0A060Y6V7"/>
<dbReference type="PROSITE" id="PS50237">
    <property type="entry name" value="HECT"/>
    <property type="match status" value="1"/>
</dbReference>
<dbReference type="PANTHER" id="PTHR45622:SF73">
    <property type="entry name" value="E3 UBIQUITIN-PROTEIN LIGASE HERC4-LIKE ISOFORM X1-RELATED"/>
    <property type="match status" value="1"/>
</dbReference>
<protein>
    <recommendedName>
        <fullName evidence="6">HECT domain-containing protein</fullName>
    </recommendedName>
</protein>
<keyword evidence="1" id="KW-0808">Transferase</keyword>
<dbReference type="Gene3D" id="3.30.2160.10">
    <property type="entry name" value="Hect, E3 ligase catalytic domain"/>
    <property type="match status" value="1"/>
</dbReference>
<evidence type="ECO:0000256" key="2">
    <source>
        <dbReference type="ARBA" id="ARBA00022737"/>
    </source>
</evidence>
<dbReference type="GO" id="GO:0016567">
    <property type="term" value="P:protein ubiquitination"/>
    <property type="evidence" value="ECO:0007669"/>
    <property type="project" value="TreeGrafter"/>
</dbReference>
<dbReference type="InterPro" id="IPR000569">
    <property type="entry name" value="HECT_dom"/>
</dbReference>
<dbReference type="InterPro" id="IPR051709">
    <property type="entry name" value="Ub-ligase/GTPase-reg"/>
</dbReference>
<feature type="repeat" description="RCC1" evidence="5">
    <location>
        <begin position="102"/>
        <end position="139"/>
    </location>
</feature>
<evidence type="ECO:0000313" key="8">
    <source>
        <dbReference type="Proteomes" id="UP000193380"/>
    </source>
</evidence>
<organism evidence="7 8">
    <name type="scientific">Oncorhynchus mykiss</name>
    <name type="common">Rainbow trout</name>
    <name type="synonym">Salmo gairdneri</name>
    <dbReference type="NCBI Taxonomy" id="8022"/>
    <lineage>
        <taxon>Eukaryota</taxon>
        <taxon>Metazoa</taxon>
        <taxon>Chordata</taxon>
        <taxon>Craniata</taxon>
        <taxon>Vertebrata</taxon>
        <taxon>Euteleostomi</taxon>
        <taxon>Actinopterygii</taxon>
        <taxon>Neopterygii</taxon>
        <taxon>Teleostei</taxon>
        <taxon>Protacanthopterygii</taxon>
        <taxon>Salmoniformes</taxon>
        <taxon>Salmonidae</taxon>
        <taxon>Salmoninae</taxon>
        <taxon>Oncorhynchus</taxon>
    </lineage>
</organism>
<dbReference type="GO" id="GO:0061630">
    <property type="term" value="F:ubiquitin protein ligase activity"/>
    <property type="evidence" value="ECO:0007669"/>
    <property type="project" value="TreeGrafter"/>
</dbReference>
<proteinExistence type="predicted"/>
<feature type="repeat" description="RCC1" evidence="5">
    <location>
        <begin position="245"/>
        <end position="296"/>
    </location>
</feature>
<dbReference type="Proteomes" id="UP000193380">
    <property type="component" value="Unassembled WGS sequence"/>
</dbReference>
<dbReference type="EMBL" id="FR907745">
    <property type="protein sequence ID" value="CDQ87217.1"/>
    <property type="molecule type" value="Genomic_DNA"/>
</dbReference>
<dbReference type="GO" id="GO:0005737">
    <property type="term" value="C:cytoplasm"/>
    <property type="evidence" value="ECO:0007669"/>
    <property type="project" value="TreeGrafter"/>
</dbReference>
<name>A0A060Y6V7_ONCMY</name>
<evidence type="ECO:0000256" key="3">
    <source>
        <dbReference type="ARBA" id="ARBA00022786"/>
    </source>
</evidence>
<dbReference type="Gene3D" id="3.30.2410.10">
    <property type="entry name" value="Hect, E3 ligase catalytic domain"/>
    <property type="match status" value="1"/>
</dbReference>
<evidence type="ECO:0000256" key="5">
    <source>
        <dbReference type="PROSITE-ProRule" id="PRU00235"/>
    </source>
</evidence>
<dbReference type="FunFam" id="3.30.2410.10:FF:000003">
    <property type="entry name" value="probable E3 ubiquitin-protein ligase HERC4 isoform X1"/>
    <property type="match status" value="1"/>
</dbReference>
<dbReference type="SUPFAM" id="SSF50985">
    <property type="entry name" value="RCC1/BLIP-II"/>
    <property type="match status" value="1"/>
</dbReference>
<accession>A0A060Y6V7</accession>
<dbReference type="PANTHER" id="PTHR45622">
    <property type="entry name" value="UBIQUITIN-PROTEIN LIGASE E3A-RELATED"/>
    <property type="match status" value="1"/>
</dbReference>
<sequence length="1004" mass="112437">MFSWGENTRDGFGLVKSNDLVKANTDGCVNFIHLKSPVTHLSAGNKVVAFIRNNGKQVSLAQMQDDKDGRRITGKLKGVECREKILALSCCDAHIILLSEEGRVFCLTQSSNVPRPVGNLNHVIQVACGDQHSIALTQDGKVFTWGQNSSGQLGLGEREPSTLSPQPVKSLSGIPLAQITAGGDHSFALSLSGAVFGWGKNSAGQLGLGDTIDRPAPAPVDCLNLKKTVAVSCGGEHTAVLTKGGFVFTFGSGRYGQLGHNSLRNELRPRLVAEFWGAKVTQIACGRNHTLAFVGSFKNIYSFGHGEQGQLGNGVKMDQSVPLPVHLPQDHIDDQQIEQTFAGGNHSFALCSTTQESGKWLNDSNLGKVTQTLDDDIINRWISDCDSKSWKTIQKEITKTFSSASCLNGSFLDKRRDKHYQTSLKHSGLDLSFAQLAFQKLAKKNKVLAEVEDVVQRILLPSLSKDPIGVEGLRVYLIIPELLRVLRKQQRGMDITEAFAAAILRLNPDKLQVLEGLWSTLPDTPFRTLVKTFHYVSAEYLRMVAEEDYAAEKLFEGTVKVMERLYEVNCNRRIKIAASNFHINRTNYMLRNMLNTLVYCDYLNLPEVSHESQHQSIEFRIDDLTYSLTLLINSFLSYVRVSLINFTDNPASSTQRLNVWFVNWNSNTARERALEDAFRHLRQSGHNFTMPLKVKFQAEDGVDEGGVSLEFFSLLGKELLTMEPKTLEVYEDSGLTWFTTDCGGITDEFYLLGLLCGKALYKQCVLNLCFPLALFKKLLGLTTTLDDLKELSPTEASGLQNVLDEDDELVEAMDLVFMYKGQELIPNGEEVPVTMVNRKKYVDLYVDMKLNKSVQIQFAVFERGFHKGFPIQAWRMFLPEELMTLLQGDDNYEWDKLRENANYQGYRPTDDIIQNFWSVFTEFSEEEKKKFLTFLTGTDRLPRGRSLSKLQMQITSLGSTDADEYYPKAQTCSVTLCLPNYSSIDTLQEKLLHAITHCDVFGDA</sequence>
<dbReference type="InterPro" id="IPR035983">
    <property type="entry name" value="Hect_E3_ubiquitin_ligase"/>
</dbReference>
<dbReference type="Pfam" id="PF00632">
    <property type="entry name" value="HECT"/>
    <property type="match status" value="1"/>
</dbReference>
<feature type="active site" description="Glycyl thioester intermediate" evidence="4">
    <location>
        <position position="972"/>
    </location>
</feature>
<dbReference type="SMART" id="SM00119">
    <property type="entry name" value="HECTc"/>
    <property type="match status" value="1"/>
</dbReference>
<dbReference type="Pfam" id="PF25390">
    <property type="entry name" value="WD40_RLD"/>
    <property type="match status" value="1"/>
</dbReference>
<reference evidence="7" key="2">
    <citation type="submission" date="2014-03" db="EMBL/GenBank/DDBJ databases">
        <authorList>
            <person name="Genoscope - CEA"/>
        </authorList>
    </citation>
    <scope>NUCLEOTIDE SEQUENCE</scope>
</reference>
<keyword evidence="2" id="KW-0677">Repeat</keyword>
<feature type="repeat" description="RCC1" evidence="5">
    <location>
        <begin position="298"/>
        <end position="353"/>
    </location>
</feature>
<dbReference type="PROSITE" id="PS50012">
    <property type="entry name" value="RCC1_3"/>
    <property type="match status" value="5"/>
</dbReference>
<dbReference type="InterPro" id="IPR058923">
    <property type="entry name" value="RCC1-like_dom"/>
</dbReference>
<gene>
    <name evidence="7" type="ORF">GSONMT00048731001</name>
</gene>
<dbReference type="Gene3D" id="3.90.1750.10">
    <property type="entry name" value="Hect, E3 ligase catalytic domains"/>
    <property type="match status" value="1"/>
</dbReference>
<dbReference type="SUPFAM" id="SSF56204">
    <property type="entry name" value="Hect, E3 ligase catalytic domain"/>
    <property type="match status" value="1"/>
</dbReference>
<feature type="domain" description="HECT" evidence="6">
    <location>
        <begin position="684"/>
        <end position="1004"/>
    </location>
</feature>